<accession>A0ABU0Q4Y9</accession>
<feature type="compositionally biased region" description="Basic and acidic residues" evidence="1">
    <location>
        <begin position="69"/>
        <end position="81"/>
    </location>
</feature>
<feature type="chain" id="PRO_5046038703" description="Lipoprotein" evidence="2">
    <location>
        <begin position="32"/>
        <end position="315"/>
    </location>
</feature>
<gene>
    <name evidence="3" type="ORF">QFZ56_004627</name>
</gene>
<dbReference type="EMBL" id="JAUSYA010000001">
    <property type="protein sequence ID" value="MDQ0685664.1"/>
    <property type="molecule type" value="Genomic_DNA"/>
</dbReference>
<evidence type="ECO:0008006" key="5">
    <source>
        <dbReference type="Google" id="ProtNLM"/>
    </source>
</evidence>
<dbReference type="Proteomes" id="UP001243364">
    <property type="component" value="Unassembled WGS sequence"/>
</dbReference>
<evidence type="ECO:0000313" key="3">
    <source>
        <dbReference type="EMBL" id="MDQ0685664.1"/>
    </source>
</evidence>
<dbReference type="Gene3D" id="2.50.20.20">
    <property type="match status" value="1"/>
</dbReference>
<name>A0ABU0Q4Y9_STRAH</name>
<organism evidence="3 4">
    <name type="scientific">Streptomyces achromogenes</name>
    <dbReference type="NCBI Taxonomy" id="67255"/>
    <lineage>
        <taxon>Bacteria</taxon>
        <taxon>Bacillati</taxon>
        <taxon>Actinomycetota</taxon>
        <taxon>Actinomycetes</taxon>
        <taxon>Kitasatosporales</taxon>
        <taxon>Streptomycetaceae</taxon>
        <taxon>Streptomyces</taxon>
    </lineage>
</organism>
<dbReference type="PROSITE" id="PS51257">
    <property type="entry name" value="PROKAR_LIPOPROTEIN"/>
    <property type="match status" value="1"/>
</dbReference>
<proteinExistence type="predicted"/>
<keyword evidence="2" id="KW-0732">Signal</keyword>
<protein>
    <recommendedName>
        <fullName evidence="5">Lipoprotein</fullName>
    </recommendedName>
</protein>
<evidence type="ECO:0000256" key="2">
    <source>
        <dbReference type="SAM" id="SignalP"/>
    </source>
</evidence>
<keyword evidence="4" id="KW-1185">Reference proteome</keyword>
<feature type="signal peptide" evidence="2">
    <location>
        <begin position="1"/>
        <end position="31"/>
    </location>
</feature>
<dbReference type="SUPFAM" id="SSF89392">
    <property type="entry name" value="Prokaryotic lipoproteins and lipoprotein localization factors"/>
    <property type="match status" value="1"/>
</dbReference>
<comment type="caution">
    <text evidence="3">The sequence shown here is derived from an EMBL/GenBank/DDBJ whole genome shotgun (WGS) entry which is preliminary data.</text>
</comment>
<sequence>MGVGRMKCTSVRRAGLSIAAVILLAGATACSGSGGPGGSGGASGSGGAGGSGEAGGGSPRLSPVAALRSAEKSTDGADSAKVESTTAMGSVMSMTAEGVLGWKDGLTGTLTITYTGGTMADTMRQMGATSMEARYLPDAYYARMGDSFAGQAGGRHWIKYAYDDLEKLGGGSGAYLKDQLTNTTPNQSVKLLLASGDVREVGREKVRGRNTTHYSGTVEVADLAEKNSHLGRSQLEELKKTLEQAGVTTETVDIWVDDRDLLAKKVEKGETTAGAYSQTAFYSDYGTEVSAEAPPAGDTTDFRELVKQQEAAGGS</sequence>
<feature type="region of interest" description="Disordered" evidence="1">
    <location>
        <begin position="34"/>
        <end position="84"/>
    </location>
</feature>
<evidence type="ECO:0000256" key="1">
    <source>
        <dbReference type="SAM" id="MobiDB-lite"/>
    </source>
</evidence>
<feature type="compositionally biased region" description="Gly residues" evidence="1">
    <location>
        <begin position="34"/>
        <end position="58"/>
    </location>
</feature>
<dbReference type="InterPro" id="IPR029046">
    <property type="entry name" value="LolA/LolB/LppX"/>
</dbReference>
<reference evidence="3 4" key="1">
    <citation type="submission" date="2023-07" db="EMBL/GenBank/DDBJ databases">
        <title>Comparative genomics of wheat-associated soil bacteria to identify genetic determinants of phenazine resistance.</title>
        <authorList>
            <person name="Mouncey N."/>
        </authorList>
    </citation>
    <scope>NUCLEOTIDE SEQUENCE [LARGE SCALE GENOMIC DNA]</scope>
    <source>
        <strain evidence="3 4">W4I19-2</strain>
    </source>
</reference>
<evidence type="ECO:0000313" key="4">
    <source>
        <dbReference type="Proteomes" id="UP001243364"/>
    </source>
</evidence>